<dbReference type="Pfam" id="PF14950">
    <property type="entry name" value="DUF4502"/>
    <property type="match status" value="1"/>
</dbReference>
<evidence type="ECO:0008006" key="5">
    <source>
        <dbReference type="Google" id="ProtNLM"/>
    </source>
</evidence>
<dbReference type="OrthoDB" id="8196987at2759"/>
<dbReference type="Proteomes" id="UP000502823">
    <property type="component" value="Unassembled WGS sequence"/>
</dbReference>
<sequence>MFNICAALNQSKNSQALHSDWGRLMESFSIGDCIQSPISSPPDIVCSSSGSSDTGITSRSHALHRVVTRLDFDSCVVQSSDACRQFRARVTRNVINLERGDNLLQPPEITVLESNEGQMPVDVSCINPEVGVLDNDKGQMEVDVTSISPHTELKRHPLSCSDRKFSKKLVDNFNMSNESDLCLLKSPDYILGAGSDNDIRVSSPVIGGQKLSPRVRSFCHRDRQRKRKKKINDAIQEVVLCQEHTCPALGSHRNEGKDSRQLNQETETKVDLKNKMRLTAVSTDLSHIRDGNEISLVSSSQQSKTSQSNVVSPVMKCCHRWRKRKHSVKVSDSGKNCYDVMNTPDQSRLEVDDDVLKDECTEAIVNTVAQTLTPSSPVLGRSSEKRLRRTKITMASKSEGCIYDNELHDLSVVSSGKGVLLCGRSMDSTPQQNNVYSNFENDHPITLEGDRQTEDDKGLKESQKCENCDAFGAGAKDASAVKEDVDVLKELKVNEEKMGSVLCVSQYSIEADGTAETQCSGSDIKKCIRPSSLEVGEAVTEGGYCGRKSVNVDSNILFLSNTLCRADAVLLEGREQKCNAEVKEENPDGVMSSELLIETETSLDISMHKTSEQCYDVAQDKLSVISSPSSSAPSLGADLVISSCSTPKSDRVSAVTHHNHETVDEGGANLYLDSGKKKRGSRLNKSGLAARLQKLLSRVQSSTRMWQHEANHANVLRSSKRGTVLNVCSVWKEYSHLLVHCTTSSCKFVSLHSSEDSDTSRSDVSMRVIVVLDPAVHIQIKPLSTIRMYPPWQRLCVPRLNVTLVLGVSCVEQVQSVEKNNWILSSVVKSQQQVTEMLYVCPCACVQDLSGGKKCQFHFPRNGLEFLEYLLPQKVSVGALQSKARGGDYIPSTHCSVWQAMGMGTIAEVVVNQGCLIAEDICLKLFVLQVFQYKSRGGNKTSQNDTTCNTVSWSILGCDAAGECCEVVLGPSPPSTQMSPIWTRIMTRQVIGHSYRLTEFTIMKRIHRTKGSGLWSVVTKCKEQFVKQDLNRNKEMKPSELSESVVGPGSLGDEHVSDVQFVESAGVPLKKALKNGLCKSENSSHRRHDSNVVQHEAVELETSIMKGQLFVYVFSPGADSWEMEQLETVSCGLNISMPVAQLSCLAQSLTKSDGGLARHTYLAKLLYVIDNHVYMTDSSLGRVGLPGYMMMSIEPSCFVPSQIRDNKAVVVLLQDIEVDRGNMCKLSADKYSWLTCVSDLDERRETSAWFPAISDHDLDLISSVQVILPNFTLTSTLNELVTITGTVASVDEETAFSWPVCGICENELLVELGPNEYLCQKCDSSSQTFTKMSLEVFISCPQVPKSCKVKVKLQQASIVSMLPTSQDNSQGYELSSVLGHTIGPLCCVVMKAGINSFLLNEIPMLE</sequence>
<dbReference type="InterPro" id="IPR053054">
    <property type="entry name" value="DNA_repair-scaffolding"/>
</dbReference>
<accession>A0A6L2Q0G5</accession>
<evidence type="ECO:0000313" key="3">
    <source>
        <dbReference type="EMBL" id="GFG36298.1"/>
    </source>
</evidence>
<dbReference type="InterPro" id="IPR028026">
    <property type="entry name" value="DUF4502"/>
</dbReference>
<dbReference type="Pfam" id="PF14951">
    <property type="entry name" value="DUF4503"/>
    <property type="match status" value="1"/>
</dbReference>
<gene>
    <name evidence="3" type="ORF">Cfor_00826</name>
</gene>
<reference evidence="4" key="1">
    <citation type="submission" date="2020-01" db="EMBL/GenBank/DDBJ databases">
        <title>Draft genome sequence of the Termite Coptotermes fromosanus.</title>
        <authorList>
            <person name="Itakura S."/>
            <person name="Yosikawa Y."/>
            <person name="Umezawa K."/>
        </authorList>
    </citation>
    <scope>NUCLEOTIDE SEQUENCE [LARGE SCALE GENOMIC DNA]</scope>
</reference>
<dbReference type="EMBL" id="BLKM01000627">
    <property type="protein sequence ID" value="GFG36298.1"/>
    <property type="molecule type" value="Genomic_DNA"/>
</dbReference>
<feature type="domain" description="DUF4503" evidence="2">
    <location>
        <begin position="1265"/>
        <end position="1390"/>
    </location>
</feature>
<organism evidence="3 4">
    <name type="scientific">Coptotermes formosanus</name>
    <name type="common">Formosan subterranean termite</name>
    <dbReference type="NCBI Taxonomy" id="36987"/>
    <lineage>
        <taxon>Eukaryota</taxon>
        <taxon>Metazoa</taxon>
        <taxon>Ecdysozoa</taxon>
        <taxon>Arthropoda</taxon>
        <taxon>Hexapoda</taxon>
        <taxon>Insecta</taxon>
        <taxon>Pterygota</taxon>
        <taxon>Neoptera</taxon>
        <taxon>Polyneoptera</taxon>
        <taxon>Dictyoptera</taxon>
        <taxon>Blattodea</taxon>
        <taxon>Blattoidea</taxon>
        <taxon>Termitoidae</taxon>
        <taxon>Rhinotermitidae</taxon>
        <taxon>Coptotermes</taxon>
    </lineage>
</organism>
<evidence type="ECO:0000259" key="1">
    <source>
        <dbReference type="Pfam" id="PF14950"/>
    </source>
</evidence>
<dbReference type="InParanoid" id="A0A6L2Q0G5"/>
<dbReference type="PANTHER" id="PTHR34347:SF1">
    <property type="entry name" value="DNA REPAIR-SCAFFOLDING PROTEIN"/>
    <property type="match status" value="1"/>
</dbReference>
<dbReference type="InterPro" id="IPR028032">
    <property type="entry name" value="DUF4503"/>
</dbReference>
<feature type="domain" description="DUF4502" evidence="1">
    <location>
        <begin position="676"/>
        <end position="795"/>
    </location>
</feature>
<dbReference type="GO" id="GO:0000724">
    <property type="term" value="P:double-strand break repair via homologous recombination"/>
    <property type="evidence" value="ECO:0007669"/>
    <property type="project" value="TreeGrafter"/>
</dbReference>
<protein>
    <recommendedName>
        <fullName evidence="5">DUF4503 domain-containing protein</fullName>
    </recommendedName>
</protein>
<name>A0A6L2Q0G5_COPFO</name>
<comment type="caution">
    <text evidence="3">The sequence shown here is derived from an EMBL/GenBank/DDBJ whole genome shotgun (WGS) entry which is preliminary data.</text>
</comment>
<evidence type="ECO:0000313" key="4">
    <source>
        <dbReference type="Proteomes" id="UP000502823"/>
    </source>
</evidence>
<dbReference type="PANTHER" id="PTHR34347">
    <property type="entry name" value="DNA REPAIR-SCAFFOLDING PROTEIN SPIDR"/>
    <property type="match status" value="1"/>
</dbReference>
<keyword evidence="4" id="KW-1185">Reference proteome</keyword>
<dbReference type="GO" id="GO:0005654">
    <property type="term" value="C:nucleoplasm"/>
    <property type="evidence" value="ECO:0007669"/>
    <property type="project" value="TreeGrafter"/>
</dbReference>
<proteinExistence type="predicted"/>
<evidence type="ECO:0000259" key="2">
    <source>
        <dbReference type="Pfam" id="PF14951"/>
    </source>
</evidence>
<dbReference type="GO" id="GO:0070202">
    <property type="term" value="P:regulation of establishment of protein localization to chromosome"/>
    <property type="evidence" value="ECO:0007669"/>
    <property type="project" value="TreeGrafter"/>
</dbReference>
<dbReference type="GO" id="GO:0000228">
    <property type="term" value="C:nuclear chromosome"/>
    <property type="evidence" value="ECO:0007669"/>
    <property type="project" value="TreeGrafter"/>
</dbReference>